<name>A0ABN2BJ10_9ACTN</name>
<dbReference type="Proteomes" id="UP001500842">
    <property type="component" value="Unassembled WGS sequence"/>
</dbReference>
<sequence length="165" mass="17795">MAGPVHPSAQIDIDAPLAVVWDVMLDTERYAEWNPFVERAETAQPPAVGNPIVLHVVWASGGRTRSPERITALEGPVTDPATGTTTALMSYVYEGLPARLGLVRGVRHQRLTQEPGGPTTYTTVEEFHGPLVRLAGPGRVADGFRRHAEGLKRRAEAVASSRPGE</sequence>
<accession>A0ABN2BJ10</accession>
<gene>
    <name evidence="1" type="ORF">GCM10009788_48860</name>
</gene>
<protein>
    <recommendedName>
        <fullName evidence="3">Polyketide cyclase / dehydrase and lipid transport</fullName>
    </recommendedName>
</protein>
<evidence type="ECO:0000313" key="2">
    <source>
        <dbReference type="Proteomes" id="UP001500842"/>
    </source>
</evidence>
<evidence type="ECO:0008006" key="3">
    <source>
        <dbReference type="Google" id="ProtNLM"/>
    </source>
</evidence>
<dbReference type="CDD" id="cd07822">
    <property type="entry name" value="SRPBCC_4"/>
    <property type="match status" value="1"/>
</dbReference>
<dbReference type="Gene3D" id="3.30.530.20">
    <property type="match status" value="1"/>
</dbReference>
<evidence type="ECO:0000313" key="1">
    <source>
        <dbReference type="EMBL" id="GAA1540258.1"/>
    </source>
</evidence>
<dbReference type="InterPro" id="IPR023393">
    <property type="entry name" value="START-like_dom_sf"/>
</dbReference>
<reference evidence="1 2" key="1">
    <citation type="journal article" date="2019" name="Int. J. Syst. Evol. Microbiol.">
        <title>The Global Catalogue of Microorganisms (GCM) 10K type strain sequencing project: providing services to taxonomists for standard genome sequencing and annotation.</title>
        <authorList>
            <consortium name="The Broad Institute Genomics Platform"/>
            <consortium name="The Broad Institute Genome Sequencing Center for Infectious Disease"/>
            <person name="Wu L."/>
            <person name="Ma J."/>
        </authorList>
    </citation>
    <scope>NUCLEOTIDE SEQUENCE [LARGE SCALE GENOMIC DNA]</scope>
    <source>
        <strain evidence="1 2">JCM 14942</strain>
    </source>
</reference>
<comment type="caution">
    <text evidence="1">The sequence shown here is derived from an EMBL/GenBank/DDBJ whole genome shotgun (WGS) entry which is preliminary data.</text>
</comment>
<dbReference type="EMBL" id="BAAAOR010000037">
    <property type="protein sequence ID" value="GAA1540258.1"/>
    <property type="molecule type" value="Genomic_DNA"/>
</dbReference>
<keyword evidence="2" id="KW-1185">Reference proteome</keyword>
<dbReference type="InterPro" id="IPR019587">
    <property type="entry name" value="Polyketide_cyclase/dehydratase"/>
</dbReference>
<organism evidence="1 2">
    <name type="scientific">Nocardioides humi</name>
    <dbReference type="NCBI Taxonomy" id="449461"/>
    <lineage>
        <taxon>Bacteria</taxon>
        <taxon>Bacillati</taxon>
        <taxon>Actinomycetota</taxon>
        <taxon>Actinomycetes</taxon>
        <taxon>Propionibacteriales</taxon>
        <taxon>Nocardioidaceae</taxon>
        <taxon>Nocardioides</taxon>
    </lineage>
</organism>
<dbReference type="SUPFAM" id="SSF55961">
    <property type="entry name" value="Bet v1-like"/>
    <property type="match status" value="1"/>
</dbReference>
<dbReference type="RefSeq" id="WP_344113703.1">
    <property type="nucleotide sequence ID" value="NZ_BAAAOR010000037.1"/>
</dbReference>
<dbReference type="Pfam" id="PF10604">
    <property type="entry name" value="Polyketide_cyc2"/>
    <property type="match status" value="1"/>
</dbReference>
<proteinExistence type="predicted"/>